<dbReference type="InterPro" id="IPR012910">
    <property type="entry name" value="Plug_dom"/>
</dbReference>
<sequence length="716" mass="77674">MGSIQRHRLALWLGTAATLALAGAAHAETAAGTAAVTALPELVVTAERRTENLQKVPISATVLGADQLQKQGVNRVADLQAVSPSLAINTVGRSTFINIRGVGLAQTAPTSTPGVAVYINGALLPHEQIIAGSFYDIEAVEVLRGPQGTLSGQNSTAGAIYMRTPKPRFEELSGYIDQTLGDHNWRRTIAAANVPLYGEMAALRIAGVRDQRDSYTNNIGGPAHPGDVNYTGYRADLRLKPLERLEADLRYEHFLSDTGFNAVKNRADKVTSDPFTIEEDALGNSHINGHRADIEVNYDLTDAMRLRWVSSEQNSTVTDLSDGDRSATALPRPPASNTGRLAYTYTGIKTLTHEVNLLSTGDGPVQWVVGVFYMRDKLPVVLYTYNNDVITRAHPPTSTTGIVTHNRSESVFGQVSWRIDPQWQIVAGARYSKDRQEFDKFAGVPAGVGIETSKVPTGRVALNYNPTTNTLLYASVARGYKSGGNNLFPGDPPYRPEINVVEELGAKTTLLDGHLRLNGDVFASQYKDLQLQTLTPTRFPSTQNVGKSKIYGAELEGMGAWGDLRLNFGLAYLNAKTDVDANLLDGTVSPSVLRLVTSGARLPFSPEWTANAGIEYDLHLAGTTLTPRLQWSHTDTQYASIFQSSTSIIPKHDLLDARLTWAPTERWSLEGFVTNLTDKTYVASQFFGSSSADGGTIYGARRQVGMRVKVNLGGPN</sequence>
<evidence type="ECO:0000313" key="18">
    <source>
        <dbReference type="Proteomes" id="UP000249254"/>
    </source>
</evidence>
<comment type="similarity">
    <text evidence="11 12">Belongs to the TonB-dependent receptor family.</text>
</comment>
<evidence type="ECO:0000259" key="16">
    <source>
        <dbReference type="Pfam" id="PF07715"/>
    </source>
</evidence>
<gene>
    <name evidence="17" type="ORF">DJ017_18405</name>
</gene>
<keyword evidence="9 11" id="KW-0472">Membrane</keyword>
<keyword evidence="18" id="KW-1185">Reference proteome</keyword>
<dbReference type="InterPro" id="IPR036942">
    <property type="entry name" value="Beta-barrel_TonB_sf"/>
</dbReference>
<dbReference type="InterPro" id="IPR039426">
    <property type="entry name" value="TonB-dep_rcpt-like"/>
</dbReference>
<feature type="signal peptide" evidence="14">
    <location>
        <begin position="1"/>
        <end position="27"/>
    </location>
</feature>
<evidence type="ECO:0000256" key="2">
    <source>
        <dbReference type="ARBA" id="ARBA00022448"/>
    </source>
</evidence>
<dbReference type="GO" id="GO:0006826">
    <property type="term" value="P:iron ion transport"/>
    <property type="evidence" value="ECO:0007669"/>
    <property type="project" value="UniProtKB-KW"/>
</dbReference>
<reference evidence="18" key="1">
    <citation type="submission" date="2018-05" db="EMBL/GenBank/DDBJ databases">
        <authorList>
            <person name="Li X."/>
        </authorList>
    </citation>
    <scope>NUCLEOTIDE SEQUENCE [LARGE SCALE GENOMIC DNA]</scope>
    <source>
        <strain evidence="18">LX32</strain>
    </source>
</reference>
<dbReference type="RefSeq" id="WP_111530355.1">
    <property type="nucleotide sequence ID" value="NZ_JBHRSG010000003.1"/>
</dbReference>
<evidence type="ECO:0000256" key="11">
    <source>
        <dbReference type="PROSITE-ProRule" id="PRU01360"/>
    </source>
</evidence>
<dbReference type="SUPFAM" id="SSF56935">
    <property type="entry name" value="Porins"/>
    <property type="match status" value="1"/>
</dbReference>
<evidence type="ECO:0000256" key="4">
    <source>
        <dbReference type="ARBA" id="ARBA00022496"/>
    </source>
</evidence>
<dbReference type="AlphaFoldDB" id="A0A328AAL9"/>
<dbReference type="PANTHER" id="PTHR32552:SF81">
    <property type="entry name" value="TONB-DEPENDENT OUTER MEMBRANE RECEPTOR"/>
    <property type="match status" value="1"/>
</dbReference>
<keyword evidence="7" id="KW-0406">Ion transport</keyword>
<feature type="region of interest" description="Disordered" evidence="13">
    <location>
        <begin position="315"/>
        <end position="336"/>
    </location>
</feature>
<protein>
    <submittedName>
        <fullName evidence="17">TonB-dependent receptor</fullName>
    </submittedName>
</protein>
<keyword evidence="17" id="KW-0675">Receptor</keyword>
<proteinExistence type="inferred from homology"/>
<evidence type="ECO:0000256" key="13">
    <source>
        <dbReference type="SAM" id="MobiDB-lite"/>
    </source>
</evidence>
<dbReference type="Pfam" id="PF07715">
    <property type="entry name" value="Plug"/>
    <property type="match status" value="1"/>
</dbReference>
<evidence type="ECO:0000256" key="14">
    <source>
        <dbReference type="SAM" id="SignalP"/>
    </source>
</evidence>
<keyword evidence="3 11" id="KW-1134">Transmembrane beta strand</keyword>
<dbReference type="Pfam" id="PF00593">
    <property type="entry name" value="TonB_dep_Rec_b-barrel"/>
    <property type="match status" value="1"/>
</dbReference>
<feature type="domain" description="TonB-dependent receptor-like beta-barrel" evidence="15">
    <location>
        <begin position="245"/>
        <end position="676"/>
    </location>
</feature>
<evidence type="ECO:0000256" key="10">
    <source>
        <dbReference type="ARBA" id="ARBA00023237"/>
    </source>
</evidence>
<evidence type="ECO:0000256" key="12">
    <source>
        <dbReference type="RuleBase" id="RU003357"/>
    </source>
</evidence>
<dbReference type="PROSITE" id="PS52016">
    <property type="entry name" value="TONB_DEPENDENT_REC_3"/>
    <property type="match status" value="1"/>
</dbReference>
<keyword evidence="6" id="KW-0408">Iron</keyword>
<dbReference type="InterPro" id="IPR000531">
    <property type="entry name" value="Beta-barrel_TonB"/>
</dbReference>
<name>A0A328AAL9_9CAUL</name>
<keyword evidence="4" id="KW-0410">Iron transport</keyword>
<evidence type="ECO:0000256" key="9">
    <source>
        <dbReference type="ARBA" id="ARBA00023136"/>
    </source>
</evidence>
<dbReference type="Gene3D" id="2.40.170.20">
    <property type="entry name" value="TonB-dependent receptor, beta-barrel domain"/>
    <property type="match status" value="1"/>
</dbReference>
<keyword evidence="8 12" id="KW-0798">TonB box</keyword>
<evidence type="ECO:0000256" key="8">
    <source>
        <dbReference type="ARBA" id="ARBA00023077"/>
    </source>
</evidence>
<keyword evidence="10 11" id="KW-0998">Cell outer membrane</keyword>
<dbReference type="CDD" id="cd01347">
    <property type="entry name" value="ligand_gated_channel"/>
    <property type="match status" value="1"/>
</dbReference>
<comment type="subcellular location">
    <subcellularLocation>
        <location evidence="1 11">Cell outer membrane</location>
        <topology evidence="1 11">Multi-pass membrane protein</topology>
    </subcellularLocation>
</comment>
<dbReference type="PANTHER" id="PTHR32552">
    <property type="entry name" value="FERRICHROME IRON RECEPTOR-RELATED"/>
    <property type="match status" value="1"/>
</dbReference>
<evidence type="ECO:0000256" key="5">
    <source>
        <dbReference type="ARBA" id="ARBA00022692"/>
    </source>
</evidence>
<feature type="domain" description="TonB-dependent receptor plug" evidence="16">
    <location>
        <begin position="53"/>
        <end position="159"/>
    </location>
</feature>
<organism evidence="17 18">
    <name type="scientific">Phenylobacterium soli</name>
    <dbReference type="NCBI Taxonomy" id="2170551"/>
    <lineage>
        <taxon>Bacteria</taxon>
        <taxon>Pseudomonadati</taxon>
        <taxon>Pseudomonadota</taxon>
        <taxon>Alphaproteobacteria</taxon>
        <taxon>Caulobacterales</taxon>
        <taxon>Caulobacteraceae</taxon>
        <taxon>Phenylobacterium</taxon>
    </lineage>
</organism>
<feature type="chain" id="PRO_5016440782" evidence="14">
    <location>
        <begin position="28"/>
        <end position="716"/>
    </location>
</feature>
<dbReference type="OrthoDB" id="127311at2"/>
<evidence type="ECO:0000256" key="3">
    <source>
        <dbReference type="ARBA" id="ARBA00022452"/>
    </source>
</evidence>
<keyword evidence="14" id="KW-0732">Signal</keyword>
<accession>A0A328AAL9</accession>
<evidence type="ECO:0000313" key="17">
    <source>
        <dbReference type="EMBL" id="RAK51793.1"/>
    </source>
</evidence>
<evidence type="ECO:0000259" key="15">
    <source>
        <dbReference type="Pfam" id="PF00593"/>
    </source>
</evidence>
<comment type="caution">
    <text evidence="17">The sequence shown here is derived from an EMBL/GenBank/DDBJ whole genome shotgun (WGS) entry which is preliminary data.</text>
</comment>
<evidence type="ECO:0000256" key="1">
    <source>
        <dbReference type="ARBA" id="ARBA00004571"/>
    </source>
</evidence>
<evidence type="ECO:0000256" key="7">
    <source>
        <dbReference type="ARBA" id="ARBA00023065"/>
    </source>
</evidence>
<keyword evidence="5 11" id="KW-0812">Transmembrane</keyword>
<dbReference type="GO" id="GO:0009279">
    <property type="term" value="C:cell outer membrane"/>
    <property type="evidence" value="ECO:0007669"/>
    <property type="project" value="UniProtKB-SubCell"/>
</dbReference>
<dbReference type="EMBL" id="QFYQ01000002">
    <property type="protein sequence ID" value="RAK51793.1"/>
    <property type="molecule type" value="Genomic_DNA"/>
</dbReference>
<evidence type="ECO:0000256" key="6">
    <source>
        <dbReference type="ARBA" id="ARBA00023004"/>
    </source>
</evidence>
<dbReference type="Proteomes" id="UP000249254">
    <property type="component" value="Unassembled WGS sequence"/>
</dbReference>
<keyword evidence="2 11" id="KW-0813">Transport</keyword>